<feature type="chain" id="PRO_5029008689" description="Solute-binding protein family 3/N-terminal domain-containing protein" evidence="2">
    <location>
        <begin position="29"/>
        <end position="275"/>
    </location>
</feature>
<keyword evidence="1 2" id="KW-0732">Signal</keyword>
<feature type="signal peptide" evidence="2">
    <location>
        <begin position="1"/>
        <end position="28"/>
    </location>
</feature>
<keyword evidence="5" id="KW-1185">Reference proteome</keyword>
<name>A0A7G3G6L6_9NEIS</name>
<evidence type="ECO:0000256" key="2">
    <source>
        <dbReference type="SAM" id="SignalP"/>
    </source>
</evidence>
<dbReference type="Pfam" id="PF00497">
    <property type="entry name" value="SBP_bac_3"/>
    <property type="match status" value="1"/>
</dbReference>
<gene>
    <name evidence="4" type="ORF">C1H71_04690</name>
</gene>
<protein>
    <recommendedName>
        <fullName evidence="3">Solute-binding protein family 3/N-terminal domain-containing protein</fullName>
    </recommendedName>
</protein>
<proteinExistence type="predicted"/>
<dbReference type="Gene3D" id="3.40.190.10">
    <property type="entry name" value="Periplasmic binding protein-like II"/>
    <property type="match status" value="2"/>
</dbReference>
<dbReference type="RefSeq" id="WP_130105523.1">
    <property type="nucleotide sequence ID" value="NZ_CP025781.1"/>
</dbReference>
<dbReference type="SUPFAM" id="SSF53850">
    <property type="entry name" value="Periplasmic binding protein-like II"/>
    <property type="match status" value="1"/>
</dbReference>
<evidence type="ECO:0000313" key="4">
    <source>
        <dbReference type="EMBL" id="QBC42916.1"/>
    </source>
</evidence>
<organism evidence="4 5">
    <name type="scientific">Iodobacter fluviatilis</name>
    <dbReference type="NCBI Taxonomy" id="537"/>
    <lineage>
        <taxon>Bacteria</taxon>
        <taxon>Pseudomonadati</taxon>
        <taxon>Pseudomonadota</taxon>
        <taxon>Betaproteobacteria</taxon>
        <taxon>Neisseriales</taxon>
        <taxon>Chitinibacteraceae</taxon>
        <taxon>Iodobacter</taxon>
    </lineage>
</organism>
<dbReference type="InterPro" id="IPR001638">
    <property type="entry name" value="Solute-binding_3/MltF_N"/>
</dbReference>
<sequence>MHFLKIGFYPLCCLVLLAVSLCPPTVQAGPVNCGDKPIRLAFYSYGYLYFNENMGGQGIDKDIVDELAKRTACKFDMRVMPRARIWFDLENGGLDMSVSGIQNPVRDLFAWFAPYLSMKNYVVVRASLAASVPSAERFINQPTLRFGVVRSFKHGVQQDQWLEQLRASQRVEDSNSIETLFKKLQGKHIDALFSPPLVYAKSLEDLGFKKEAAILDWTPQEKGVHLGLILAKSRFNEVEAKKWQALVNGMRADGSLQRIYSRYLSAAEVTNMLDF</sequence>
<evidence type="ECO:0000256" key="1">
    <source>
        <dbReference type="ARBA" id="ARBA00022729"/>
    </source>
</evidence>
<accession>A0A7G3G6L6</accession>
<evidence type="ECO:0000313" key="5">
    <source>
        <dbReference type="Proteomes" id="UP000515917"/>
    </source>
</evidence>
<evidence type="ECO:0000259" key="3">
    <source>
        <dbReference type="Pfam" id="PF00497"/>
    </source>
</evidence>
<dbReference type="PANTHER" id="PTHR35936:SF19">
    <property type="entry name" value="AMINO-ACID-BINDING PROTEIN YXEM-RELATED"/>
    <property type="match status" value="1"/>
</dbReference>
<dbReference type="KEGG" id="ifl:C1H71_04690"/>
<dbReference type="EMBL" id="CP025781">
    <property type="protein sequence ID" value="QBC42916.1"/>
    <property type="molecule type" value="Genomic_DNA"/>
</dbReference>
<reference evidence="4 5" key="1">
    <citation type="submission" date="2018-01" db="EMBL/GenBank/DDBJ databases">
        <title>Genome sequence of Iodobacter sp. strain PCH194 isolated from Indian Trans-Himalaya.</title>
        <authorList>
            <person name="Kumar V."/>
            <person name="Thakur V."/>
            <person name="Kumar S."/>
            <person name="Singh D."/>
        </authorList>
    </citation>
    <scope>NUCLEOTIDE SEQUENCE [LARGE SCALE GENOMIC DNA]</scope>
    <source>
        <strain evidence="4 5">PCH194</strain>
    </source>
</reference>
<feature type="domain" description="Solute-binding protein family 3/N-terminal" evidence="3">
    <location>
        <begin position="49"/>
        <end position="265"/>
    </location>
</feature>
<dbReference type="Proteomes" id="UP000515917">
    <property type="component" value="Chromosome"/>
</dbReference>
<dbReference type="PANTHER" id="PTHR35936">
    <property type="entry name" value="MEMBRANE-BOUND LYTIC MUREIN TRANSGLYCOSYLASE F"/>
    <property type="match status" value="1"/>
</dbReference>
<dbReference type="AlphaFoldDB" id="A0A7G3G6L6"/>